<keyword evidence="2" id="KW-1185">Reference proteome</keyword>
<dbReference type="AlphaFoldDB" id="A0A5B7EVI7"/>
<dbReference type="Proteomes" id="UP000324222">
    <property type="component" value="Unassembled WGS sequence"/>
</dbReference>
<proteinExistence type="predicted"/>
<evidence type="ECO:0000313" key="1">
    <source>
        <dbReference type="EMBL" id="MPC37206.1"/>
    </source>
</evidence>
<evidence type="ECO:0000313" key="2">
    <source>
        <dbReference type="Proteomes" id="UP000324222"/>
    </source>
</evidence>
<reference evidence="1 2" key="1">
    <citation type="submission" date="2019-05" db="EMBL/GenBank/DDBJ databases">
        <title>Another draft genome of Portunus trituberculatus and its Hox gene families provides insights of decapod evolution.</title>
        <authorList>
            <person name="Jeong J.-H."/>
            <person name="Song I."/>
            <person name="Kim S."/>
            <person name="Choi T."/>
            <person name="Kim D."/>
            <person name="Ryu S."/>
            <person name="Kim W."/>
        </authorList>
    </citation>
    <scope>NUCLEOTIDE SEQUENCE [LARGE SCALE GENOMIC DNA]</scope>
    <source>
        <tissue evidence="1">Muscle</tissue>
    </source>
</reference>
<dbReference type="EMBL" id="VSRR010003715">
    <property type="protein sequence ID" value="MPC37206.1"/>
    <property type="molecule type" value="Genomic_DNA"/>
</dbReference>
<protein>
    <submittedName>
        <fullName evidence="1">Uncharacterized protein</fullName>
    </submittedName>
</protein>
<organism evidence="1 2">
    <name type="scientific">Portunus trituberculatus</name>
    <name type="common">Swimming crab</name>
    <name type="synonym">Neptunus trituberculatus</name>
    <dbReference type="NCBI Taxonomy" id="210409"/>
    <lineage>
        <taxon>Eukaryota</taxon>
        <taxon>Metazoa</taxon>
        <taxon>Ecdysozoa</taxon>
        <taxon>Arthropoda</taxon>
        <taxon>Crustacea</taxon>
        <taxon>Multicrustacea</taxon>
        <taxon>Malacostraca</taxon>
        <taxon>Eumalacostraca</taxon>
        <taxon>Eucarida</taxon>
        <taxon>Decapoda</taxon>
        <taxon>Pleocyemata</taxon>
        <taxon>Brachyura</taxon>
        <taxon>Eubrachyura</taxon>
        <taxon>Portunoidea</taxon>
        <taxon>Portunidae</taxon>
        <taxon>Portuninae</taxon>
        <taxon>Portunus</taxon>
    </lineage>
</organism>
<name>A0A5B7EVI7_PORTR</name>
<gene>
    <name evidence="1" type="ORF">E2C01_030680</name>
</gene>
<comment type="caution">
    <text evidence="1">The sequence shown here is derived from an EMBL/GenBank/DDBJ whole genome shotgun (WGS) entry which is preliminary data.</text>
</comment>
<accession>A0A5B7EVI7</accession>
<sequence>MVLQQTYRHAMGTITTGGKQTNKQVVQHTTTPQGPSVLSAAHDTHNTLQQHTLNTAQNYRAHTTANSARVTSGCRELHSQIHFLKKYTVCCLTANHYLQYTQGLRVVKHILRAAHSQTQLRNTTN</sequence>